<dbReference type="PANTHER" id="PTHR47038:SF1">
    <property type="entry name" value="BAG-ASSOCIATED GRAM PROTEIN 1"/>
    <property type="match status" value="1"/>
</dbReference>
<dbReference type="AlphaFoldDB" id="A0AAW0LH30"/>
<name>A0AAW0LH30_QUESU</name>
<dbReference type="InterPro" id="IPR044655">
    <property type="entry name" value="BAGP1-like"/>
</dbReference>
<proteinExistence type="predicted"/>
<dbReference type="EMBL" id="PKMF04000104">
    <property type="protein sequence ID" value="KAK7850181.1"/>
    <property type="molecule type" value="Genomic_DNA"/>
</dbReference>
<evidence type="ECO:0000313" key="1">
    <source>
        <dbReference type="EMBL" id="KAK7850181.1"/>
    </source>
</evidence>
<comment type="caution">
    <text evidence="1">The sequence shown here is derived from an EMBL/GenBank/DDBJ whole genome shotgun (WGS) entry which is preliminary data.</text>
</comment>
<feature type="non-terminal residue" evidence="1">
    <location>
        <position position="1"/>
    </location>
</feature>
<organism evidence="1 2">
    <name type="scientific">Quercus suber</name>
    <name type="common">Cork oak</name>
    <dbReference type="NCBI Taxonomy" id="58331"/>
    <lineage>
        <taxon>Eukaryota</taxon>
        <taxon>Viridiplantae</taxon>
        <taxon>Streptophyta</taxon>
        <taxon>Embryophyta</taxon>
        <taxon>Tracheophyta</taxon>
        <taxon>Spermatophyta</taxon>
        <taxon>Magnoliopsida</taxon>
        <taxon>eudicotyledons</taxon>
        <taxon>Gunneridae</taxon>
        <taxon>Pentapetalae</taxon>
        <taxon>rosids</taxon>
        <taxon>fabids</taxon>
        <taxon>Fagales</taxon>
        <taxon>Fagaceae</taxon>
        <taxon>Quercus</taxon>
    </lineage>
</organism>
<dbReference type="Proteomes" id="UP000237347">
    <property type="component" value="Unassembled WGS sequence"/>
</dbReference>
<sequence length="99" mass="10684">FTKSLAMTVLSKIGYKSFFAATVVVSFEDIDVIRRSQHAFINPAITIILHMGAGGHGVPPLGSPNGLLASFVTWISQMPQIVLESEIPKKYPGVNSREG</sequence>
<evidence type="ECO:0000313" key="2">
    <source>
        <dbReference type="Proteomes" id="UP000237347"/>
    </source>
</evidence>
<reference evidence="1 2" key="1">
    <citation type="journal article" date="2018" name="Sci. Data">
        <title>The draft genome sequence of cork oak.</title>
        <authorList>
            <person name="Ramos A.M."/>
            <person name="Usie A."/>
            <person name="Barbosa P."/>
            <person name="Barros P.M."/>
            <person name="Capote T."/>
            <person name="Chaves I."/>
            <person name="Simoes F."/>
            <person name="Abreu I."/>
            <person name="Carrasquinho I."/>
            <person name="Faro C."/>
            <person name="Guimaraes J.B."/>
            <person name="Mendonca D."/>
            <person name="Nobrega F."/>
            <person name="Rodrigues L."/>
            <person name="Saibo N.J.M."/>
            <person name="Varela M.C."/>
            <person name="Egas C."/>
            <person name="Matos J."/>
            <person name="Miguel C.M."/>
            <person name="Oliveira M.M."/>
            <person name="Ricardo C.P."/>
            <person name="Goncalves S."/>
        </authorList>
    </citation>
    <scope>NUCLEOTIDE SEQUENCE [LARGE SCALE GENOMIC DNA]</scope>
    <source>
        <strain evidence="2">cv. HL8</strain>
    </source>
</reference>
<accession>A0AAW0LH30</accession>
<protein>
    <submittedName>
        <fullName evidence="1">Bag-associated gram protein 1</fullName>
    </submittedName>
</protein>
<dbReference type="PANTHER" id="PTHR47038">
    <property type="entry name" value="BAG-ASSOCIATED GRAM PROTEIN 1"/>
    <property type="match status" value="1"/>
</dbReference>
<gene>
    <name evidence="1" type="primary">BAGP1_2</name>
    <name evidence="1" type="ORF">CFP56_001517</name>
</gene>
<keyword evidence="2" id="KW-1185">Reference proteome</keyword>